<protein>
    <recommendedName>
        <fullName evidence="11">ATP-dependent DNA helicase</fullName>
        <ecNumber evidence="11">5.6.2.4</ecNumber>
    </recommendedName>
</protein>
<dbReference type="NCBIfam" id="TIGR00614">
    <property type="entry name" value="recQ_fam"/>
    <property type="match status" value="1"/>
</dbReference>
<keyword evidence="15" id="KW-1185">Reference proteome</keyword>
<feature type="domain" description="Helicase ATP-binding" evidence="12">
    <location>
        <begin position="31"/>
        <end position="218"/>
    </location>
</feature>
<dbReference type="InterPro" id="IPR001650">
    <property type="entry name" value="Helicase_C-like"/>
</dbReference>
<keyword evidence="5 11" id="KW-0347">Helicase</keyword>
<accession>A0A232F9W1</accession>
<dbReference type="OrthoDB" id="10261556at2759"/>
<organism evidence="14 15">
    <name type="scientific">Trichomalopsis sarcophagae</name>
    <dbReference type="NCBI Taxonomy" id="543379"/>
    <lineage>
        <taxon>Eukaryota</taxon>
        <taxon>Metazoa</taxon>
        <taxon>Ecdysozoa</taxon>
        <taxon>Arthropoda</taxon>
        <taxon>Hexapoda</taxon>
        <taxon>Insecta</taxon>
        <taxon>Pterygota</taxon>
        <taxon>Neoptera</taxon>
        <taxon>Endopterygota</taxon>
        <taxon>Hymenoptera</taxon>
        <taxon>Apocrita</taxon>
        <taxon>Proctotrupomorpha</taxon>
        <taxon>Chalcidoidea</taxon>
        <taxon>Pteromalidae</taxon>
        <taxon>Pteromalinae</taxon>
        <taxon>Trichomalopsis</taxon>
    </lineage>
</organism>
<dbReference type="Pfam" id="PF16124">
    <property type="entry name" value="RecQ_Zn_bind"/>
    <property type="match status" value="1"/>
</dbReference>
<dbReference type="EMBL" id="NNAY01000637">
    <property type="protein sequence ID" value="OXU27260.1"/>
    <property type="molecule type" value="Genomic_DNA"/>
</dbReference>
<dbReference type="PROSITE" id="PS51194">
    <property type="entry name" value="HELICASE_CTER"/>
    <property type="match status" value="1"/>
</dbReference>
<dbReference type="InterPro" id="IPR036388">
    <property type="entry name" value="WH-like_DNA-bd_sf"/>
</dbReference>
<dbReference type="SMART" id="SM00487">
    <property type="entry name" value="DEXDc"/>
    <property type="match status" value="1"/>
</dbReference>
<dbReference type="Proteomes" id="UP000215335">
    <property type="component" value="Unassembled WGS sequence"/>
</dbReference>
<keyword evidence="6 11" id="KW-0067">ATP-binding</keyword>
<dbReference type="PROSITE" id="PS51192">
    <property type="entry name" value="HELICASE_ATP_BIND_1"/>
    <property type="match status" value="1"/>
</dbReference>
<evidence type="ECO:0000256" key="6">
    <source>
        <dbReference type="ARBA" id="ARBA00022840"/>
    </source>
</evidence>
<evidence type="ECO:0000259" key="12">
    <source>
        <dbReference type="PROSITE" id="PS51192"/>
    </source>
</evidence>
<dbReference type="Gene3D" id="3.40.50.300">
    <property type="entry name" value="P-loop containing nucleotide triphosphate hydrolases"/>
    <property type="match status" value="2"/>
</dbReference>
<evidence type="ECO:0000259" key="13">
    <source>
        <dbReference type="PROSITE" id="PS51194"/>
    </source>
</evidence>
<evidence type="ECO:0000256" key="10">
    <source>
        <dbReference type="ARBA" id="ARBA00049360"/>
    </source>
</evidence>
<dbReference type="GO" id="GO:0005634">
    <property type="term" value="C:nucleus"/>
    <property type="evidence" value="ECO:0007669"/>
    <property type="project" value="UniProtKB-SubCell"/>
</dbReference>
<dbReference type="GO" id="GO:0016887">
    <property type="term" value="F:ATP hydrolysis activity"/>
    <property type="evidence" value="ECO:0007669"/>
    <property type="project" value="RHEA"/>
</dbReference>
<dbReference type="InterPro" id="IPR027417">
    <property type="entry name" value="P-loop_NTPase"/>
</dbReference>
<dbReference type="InterPro" id="IPR032284">
    <property type="entry name" value="RecQ_Zn-bd"/>
</dbReference>
<comment type="subcellular location">
    <subcellularLocation>
        <location evidence="11">Nucleus</location>
    </subcellularLocation>
</comment>
<evidence type="ECO:0000313" key="15">
    <source>
        <dbReference type="Proteomes" id="UP000215335"/>
    </source>
</evidence>
<evidence type="ECO:0000256" key="9">
    <source>
        <dbReference type="ARBA" id="ARBA00034617"/>
    </source>
</evidence>
<keyword evidence="2" id="KW-0479">Metal-binding</keyword>
<dbReference type="GO" id="GO:0005694">
    <property type="term" value="C:chromosome"/>
    <property type="evidence" value="ECO:0007669"/>
    <property type="project" value="TreeGrafter"/>
</dbReference>
<evidence type="ECO:0000256" key="1">
    <source>
        <dbReference type="ARBA" id="ARBA00005446"/>
    </source>
</evidence>
<dbReference type="Gene3D" id="1.10.10.10">
    <property type="entry name" value="Winged helix-like DNA-binding domain superfamily/Winged helix DNA-binding domain"/>
    <property type="match status" value="1"/>
</dbReference>
<dbReference type="GO" id="GO:0005737">
    <property type="term" value="C:cytoplasm"/>
    <property type="evidence" value="ECO:0007669"/>
    <property type="project" value="TreeGrafter"/>
</dbReference>
<dbReference type="STRING" id="543379.A0A232F9W1"/>
<evidence type="ECO:0000256" key="7">
    <source>
        <dbReference type="ARBA" id="ARBA00023125"/>
    </source>
</evidence>
<keyword evidence="11" id="KW-0539">Nucleus</keyword>
<dbReference type="GO" id="GO:0046872">
    <property type="term" value="F:metal ion binding"/>
    <property type="evidence" value="ECO:0007669"/>
    <property type="project" value="UniProtKB-KW"/>
</dbReference>
<comment type="catalytic activity">
    <reaction evidence="10 11">
        <text>ATP + H2O = ADP + phosphate + H(+)</text>
        <dbReference type="Rhea" id="RHEA:13065"/>
        <dbReference type="ChEBI" id="CHEBI:15377"/>
        <dbReference type="ChEBI" id="CHEBI:15378"/>
        <dbReference type="ChEBI" id="CHEBI:30616"/>
        <dbReference type="ChEBI" id="CHEBI:43474"/>
        <dbReference type="ChEBI" id="CHEBI:456216"/>
    </reaction>
</comment>
<dbReference type="AlphaFoldDB" id="A0A232F9W1"/>
<keyword evidence="7" id="KW-0238">DNA-binding</keyword>
<comment type="catalytic activity">
    <reaction evidence="9 11">
        <text>Couples ATP hydrolysis with the unwinding of duplex DNA by translocating in the 3'-5' direction.</text>
        <dbReference type="EC" id="5.6.2.4"/>
    </reaction>
</comment>
<sequence length="826" mass="95408">MSRKTIEDDILSNLNKFFGYKSLRPGQLTIVTQILQKNDVLICKEKGYGKSLCFQLAGLIQDGVTIIISPLLSSAEEECDKLAAFTRIKCAYLHTDNHQDQEQDLRNVLIKKNKVLEDLRNPRSSELKFLYVTIDYILNSSKLKHILIELYKENLLNAVVVDEVHCVTQWIYSFKSDYLTFGFLRDLFFNVPFLFCSGPITKQTLALIQTILHLRNPYIFNDPSVRDNLSYKVMYKGNNFPTEKLIDYVKNAYTGKTGFMYCQNKESCLALSKKLRENGVENFYYHSEISDKDKAALHAMVISGIVVVCVSGADVDISLQKVDYVVHTVIPNCLEVYFQEAGKAGKNTEYGDCIMFYSMDDCDLDLRSSVNYYMESMKLANAEKKEQLGYQLKDYRRKINEVVVYAENTSICRQVFLLKYFNDESVEIPCGICDVCIVMKDGFVIDMSHVLRKILMCAWSINRYQKSMAECDLFFTATVPNIIAALLGTVKMRHCDLWLVKEWFYGSFASWDAQVLHRFLYILISHRYLAVNHVFNENFEAFENLIITPEGQEFVKSNNELTLTFSLKDTSFTKWLNIDWIADQYKKDLDGVVLYHALHSNLQRVAEWHGPYVTHLFHTVPGTWDEFKEIKMNYMKNEKNNFDEDLFTVRQWSLNVRIKILEKAQFLTTPALTIGLNITNSMVINPPPPSVPHLILPQYDGIRAEPLSKQLTDAKNPQSREFPSSSIDLSKGNISESRSFSGMSEISAVIKLHNYSKMSKNNNYSRFDSKKPKGIVVGVKRKPYDEKPESSKITDYQKLTYESGWDRTDNDYKSFVRKKRINPVYH</sequence>
<gene>
    <name evidence="14" type="ORF">TSAR_002813</name>
</gene>
<comment type="caution">
    <text evidence="14">The sequence shown here is derived from an EMBL/GenBank/DDBJ whole genome shotgun (WGS) entry which is preliminary data.</text>
</comment>
<dbReference type="InterPro" id="IPR011545">
    <property type="entry name" value="DEAD/DEAH_box_helicase_dom"/>
</dbReference>
<dbReference type="GO" id="GO:0009378">
    <property type="term" value="F:four-way junction helicase activity"/>
    <property type="evidence" value="ECO:0007669"/>
    <property type="project" value="TreeGrafter"/>
</dbReference>
<evidence type="ECO:0000256" key="8">
    <source>
        <dbReference type="ARBA" id="ARBA00023235"/>
    </source>
</evidence>
<feature type="domain" description="Helicase C-terminal" evidence="13">
    <location>
        <begin position="241"/>
        <end position="396"/>
    </location>
</feature>
<evidence type="ECO:0000256" key="4">
    <source>
        <dbReference type="ARBA" id="ARBA00022801"/>
    </source>
</evidence>
<evidence type="ECO:0000256" key="11">
    <source>
        <dbReference type="RuleBase" id="RU364117"/>
    </source>
</evidence>
<name>A0A232F9W1_9HYME</name>
<dbReference type="Pfam" id="PF00270">
    <property type="entry name" value="DEAD"/>
    <property type="match status" value="1"/>
</dbReference>
<proteinExistence type="inferred from homology"/>
<dbReference type="EC" id="5.6.2.4" evidence="11"/>
<evidence type="ECO:0000256" key="5">
    <source>
        <dbReference type="ARBA" id="ARBA00022806"/>
    </source>
</evidence>
<keyword evidence="4 11" id="KW-0378">Hydrolase</keyword>
<dbReference type="GO" id="GO:0006310">
    <property type="term" value="P:DNA recombination"/>
    <property type="evidence" value="ECO:0007669"/>
    <property type="project" value="InterPro"/>
</dbReference>
<keyword evidence="8" id="KW-0413">Isomerase</keyword>
<evidence type="ECO:0000313" key="14">
    <source>
        <dbReference type="EMBL" id="OXU27260.1"/>
    </source>
</evidence>
<evidence type="ECO:0000256" key="3">
    <source>
        <dbReference type="ARBA" id="ARBA00022741"/>
    </source>
</evidence>
<dbReference type="GO" id="GO:0003677">
    <property type="term" value="F:DNA binding"/>
    <property type="evidence" value="ECO:0007669"/>
    <property type="project" value="UniProtKB-KW"/>
</dbReference>
<reference evidence="14 15" key="1">
    <citation type="journal article" date="2017" name="Curr. Biol.">
        <title>The Evolution of Venom by Co-option of Single-Copy Genes.</title>
        <authorList>
            <person name="Martinson E.O."/>
            <person name="Mrinalini"/>
            <person name="Kelkar Y.D."/>
            <person name="Chang C.H."/>
            <person name="Werren J.H."/>
        </authorList>
    </citation>
    <scope>NUCLEOTIDE SEQUENCE [LARGE SCALE GENOMIC DNA]</scope>
    <source>
        <strain evidence="14 15">Alberta</strain>
        <tissue evidence="14">Whole body</tissue>
    </source>
</reference>
<dbReference type="GO" id="GO:0005524">
    <property type="term" value="F:ATP binding"/>
    <property type="evidence" value="ECO:0007669"/>
    <property type="project" value="UniProtKB-KW"/>
</dbReference>
<evidence type="ECO:0000256" key="2">
    <source>
        <dbReference type="ARBA" id="ARBA00022723"/>
    </source>
</evidence>
<dbReference type="PANTHER" id="PTHR13710:SF105">
    <property type="entry name" value="ATP-DEPENDENT DNA HELICASE Q1"/>
    <property type="match status" value="1"/>
</dbReference>
<keyword evidence="3 11" id="KW-0547">Nucleotide-binding</keyword>
<dbReference type="GO" id="GO:0043138">
    <property type="term" value="F:3'-5' DNA helicase activity"/>
    <property type="evidence" value="ECO:0007669"/>
    <property type="project" value="UniProtKB-EC"/>
</dbReference>
<dbReference type="InterPro" id="IPR004589">
    <property type="entry name" value="DNA_helicase_ATP-dep_RecQ"/>
</dbReference>
<dbReference type="PANTHER" id="PTHR13710">
    <property type="entry name" value="DNA HELICASE RECQ FAMILY MEMBER"/>
    <property type="match status" value="1"/>
</dbReference>
<dbReference type="SUPFAM" id="SSF52540">
    <property type="entry name" value="P-loop containing nucleoside triphosphate hydrolases"/>
    <property type="match status" value="2"/>
</dbReference>
<comment type="similarity">
    <text evidence="1 11">Belongs to the helicase family. RecQ subfamily.</text>
</comment>
<dbReference type="GO" id="GO:0006281">
    <property type="term" value="P:DNA repair"/>
    <property type="evidence" value="ECO:0007669"/>
    <property type="project" value="TreeGrafter"/>
</dbReference>
<dbReference type="InterPro" id="IPR014001">
    <property type="entry name" value="Helicase_ATP-bd"/>
</dbReference>